<name>A0A8X6Y078_9ARAC</name>
<keyword evidence="3" id="KW-1185">Reference proteome</keyword>
<sequence>MVDENFHDYLASIKRVYPPPEKDDPQEEFIKANLKWVLEKSKVLEYVCRNWEIRNDRDKCLIKESFLSNKSLSYYVNSLKSLSQPHKNDAVSVNVIINKQQKETYNCVLLYKPQGQNTVYGPTSSKMLPNNSLAIGLQTAEQKEIVIKNSSKILCIDFTHQTNEYGFYLLNLIVPDEFGIGYPVAHFITNKLRHSNNVLF</sequence>
<protein>
    <submittedName>
        <fullName evidence="2">C2H2-type domain-containing protein</fullName>
    </submittedName>
</protein>
<evidence type="ECO:0000313" key="3">
    <source>
        <dbReference type="Proteomes" id="UP000886998"/>
    </source>
</evidence>
<evidence type="ECO:0000313" key="2">
    <source>
        <dbReference type="EMBL" id="GFY61995.1"/>
    </source>
</evidence>
<dbReference type="Proteomes" id="UP000886998">
    <property type="component" value="Unassembled WGS sequence"/>
</dbReference>
<dbReference type="Pfam" id="PF21056">
    <property type="entry name" value="ZSWIM1-3_RNaseH-like"/>
    <property type="match status" value="1"/>
</dbReference>
<gene>
    <name evidence="2" type="primary">AVEN_161924_1</name>
    <name evidence="2" type="ORF">TNIN_202111</name>
</gene>
<comment type="caution">
    <text evidence="2">The sequence shown here is derived from an EMBL/GenBank/DDBJ whole genome shotgun (WGS) entry which is preliminary data.</text>
</comment>
<dbReference type="EMBL" id="BMAV01014000">
    <property type="protein sequence ID" value="GFY61995.1"/>
    <property type="molecule type" value="Genomic_DNA"/>
</dbReference>
<accession>A0A8X6Y078</accession>
<proteinExistence type="predicted"/>
<evidence type="ECO:0000259" key="1">
    <source>
        <dbReference type="Pfam" id="PF21056"/>
    </source>
</evidence>
<organism evidence="2 3">
    <name type="scientific">Trichonephila inaurata madagascariensis</name>
    <dbReference type="NCBI Taxonomy" id="2747483"/>
    <lineage>
        <taxon>Eukaryota</taxon>
        <taxon>Metazoa</taxon>
        <taxon>Ecdysozoa</taxon>
        <taxon>Arthropoda</taxon>
        <taxon>Chelicerata</taxon>
        <taxon>Arachnida</taxon>
        <taxon>Araneae</taxon>
        <taxon>Araneomorphae</taxon>
        <taxon>Entelegynae</taxon>
        <taxon>Araneoidea</taxon>
        <taxon>Nephilidae</taxon>
        <taxon>Trichonephila</taxon>
        <taxon>Trichonephila inaurata</taxon>
    </lineage>
</organism>
<dbReference type="AlphaFoldDB" id="A0A8X6Y078"/>
<dbReference type="OrthoDB" id="6427366at2759"/>
<reference evidence="2" key="1">
    <citation type="submission" date="2020-08" db="EMBL/GenBank/DDBJ databases">
        <title>Multicomponent nature underlies the extraordinary mechanical properties of spider dragline silk.</title>
        <authorList>
            <person name="Kono N."/>
            <person name="Nakamura H."/>
            <person name="Mori M."/>
            <person name="Yoshida Y."/>
            <person name="Ohtoshi R."/>
            <person name="Malay A.D."/>
            <person name="Moran D.A.P."/>
            <person name="Tomita M."/>
            <person name="Numata K."/>
            <person name="Arakawa K."/>
        </authorList>
    </citation>
    <scope>NUCLEOTIDE SEQUENCE</scope>
</reference>
<dbReference type="InterPro" id="IPR048324">
    <property type="entry name" value="ZSWIM1-3_RNaseH-like"/>
</dbReference>
<feature type="domain" description="ZSWIM1/3 RNaseH-like" evidence="1">
    <location>
        <begin position="134"/>
        <end position="193"/>
    </location>
</feature>